<evidence type="ECO:0000259" key="5">
    <source>
        <dbReference type="PROSITE" id="PS51178"/>
    </source>
</evidence>
<dbReference type="Proteomes" id="UP000006094">
    <property type="component" value="Chromosome"/>
</dbReference>
<dbReference type="GO" id="GO:0008658">
    <property type="term" value="F:penicillin binding"/>
    <property type="evidence" value="ECO:0007669"/>
    <property type="project" value="InterPro"/>
</dbReference>
<organism evidence="6 7">
    <name type="scientific">Gottschalkia acidurici (strain ATCC 7906 / DSM 604 / BCRC 14475 / CIP 104303 / KCTC 5404 / NCIMB 10678 / 9a)</name>
    <name type="common">Clostridium acidurici</name>
    <dbReference type="NCBI Taxonomy" id="1128398"/>
    <lineage>
        <taxon>Bacteria</taxon>
        <taxon>Bacillati</taxon>
        <taxon>Bacillota</taxon>
        <taxon>Tissierellia</taxon>
        <taxon>Tissierellales</taxon>
        <taxon>Gottschalkiaceae</taxon>
        <taxon>Gottschalkia</taxon>
    </lineage>
</organism>
<protein>
    <submittedName>
        <fullName evidence="6">Sporulation specific penicillin-binding protein</fullName>
        <ecNumber evidence="6">2.4.1.129</ecNumber>
    </submittedName>
</protein>
<dbReference type="STRING" id="1128398.Curi_c12960"/>
<dbReference type="EC" id="2.4.1.129" evidence="6"/>
<dbReference type="HOGENOM" id="CLU_009289_6_0_9"/>
<dbReference type="InterPro" id="IPR005543">
    <property type="entry name" value="PASTA_dom"/>
</dbReference>
<accession>K0AZU6</accession>
<dbReference type="Gene3D" id="3.30.10.20">
    <property type="match status" value="1"/>
</dbReference>
<keyword evidence="4" id="KW-0812">Transmembrane</keyword>
<dbReference type="PROSITE" id="PS51178">
    <property type="entry name" value="PASTA"/>
    <property type="match status" value="1"/>
</dbReference>
<feature type="transmembrane region" description="Helical" evidence="4">
    <location>
        <begin position="12"/>
        <end position="32"/>
    </location>
</feature>
<dbReference type="Pfam" id="PF03793">
    <property type="entry name" value="PASTA"/>
    <property type="match status" value="1"/>
</dbReference>
<dbReference type="PATRIC" id="fig|1128398.3.peg.1315"/>
<evidence type="ECO:0000313" key="7">
    <source>
        <dbReference type="Proteomes" id="UP000006094"/>
    </source>
</evidence>
<evidence type="ECO:0000313" key="6">
    <source>
        <dbReference type="EMBL" id="AFS78307.1"/>
    </source>
</evidence>
<dbReference type="KEGG" id="cad:Curi_c12960"/>
<dbReference type="PANTHER" id="PTHR30627">
    <property type="entry name" value="PEPTIDOGLYCAN D,D-TRANSPEPTIDASE"/>
    <property type="match status" value="1"/>
</dbReference>
<dbReference type="SMART" id="SM00740">
    <property type="entry name" value="PASTA"/>
    <property type="match status" value="1"/>
</dbReference>
<keyword evidence="6" id="KW-0808">Transferase</keyword>
<dbReference type="Gene3D" id="3.90.1310.10">
    <property type="entry name" value="Penicillin-binding protein 2a (Domain 2)"/>
    <property type="match status" value="1"/>
</dbReference>
<name>K0AZU6_GOTA9</name>
<feature type="domain" description="PASTA" evidence="5">
    <location>
        <begin position="591"/>
        <end position="655"/>
    </location>
</feature>
<dbReference type="AlphaFoldDB" id="K0AZU6"/>
<keyword evidence="3 4" id="KW-0472">Membrane</keyword>
<dbReference type="GO" id="GO:0071555">
    <property type="term" value="P:cell wall organization"/>
    <property type="evidence" value="ECO:0007669"/>
    <property type="project" value="TreeGrafter"/>
</dbReference>
<dbReference type="Gene3D" id="3.40.710.10">
    <property type="entry name" value="DD-peptidase/beta-lactamase superfamily"/>
    <property type="match status" value="1"/>
</dbReference>
<dbReference type="SUPFAM" id="SSF56519">
    <property type="entry name" value="Penicillin binding protein dimerisation domain"/>
    <property type="match status" value="1"/>
</dbReference>
<evidence type="ECO:0000256" key="4">
    <source>
        <dbReference type="SAM" id="Phobius"/>
    </source>
</evidence>
<dbReference type="InterPro" id="IPR001460">
    <property type="entry name" value="PCN-bd_Tpept"/>
</dbReference>
<dbReference type="SUPFAM" id="SSF56601">
    <property type="entry name" value="beta-lactamase/transpeptidase-like"/>
    <property type="match status" value="1"/>
</dbReference>
<dbReference type="CDD" id="cd06577">
    <property type="entry name" value="PASTA_pknB"/>
    <property type="match status" value="1"/>
</dbReference>
<evidence type="ECO:0000256" key="2">
    <source>
        <dbReference type="ARBA" id="ARBA00007171"/>
    </source>
</evidence>
<sequence length="663" mass="73566">MKGSTISNKKRLVASLLFVLTLVFLLIIRTGYIQIVKGEEYKKKALGQWTRGVPVRPKRGIIYDRNGKKLAVSVSKETIWCRPAEVKKGNERKVAKELAQILDLDEEEVYKKVTSKQNLVKIKQWVEKEETEKIMSAKLSGIEIAQDNKRYYPNKNFAAHIIGHTDIDQVGQYGVERMFNKYLTGTPGKIVKTTDAKGGQLPYNYEKLYEAKDGLNVVLTIDETIQHFAEKLALQTKTKHNAKNVSIIVMGVKDGDILAMASKPDYDPNDPREPVDKDLAEEWESLTSEKKQEKWFDMWRNFPINDTYEPGSTFKIITTASALEENLVNSHSQFYCGGKITRVKNGGSCVRPHGNQTLAEAVKNSCNVAMADISLGLGAQKFHEYIKAFGFGESTGIALTGETSGLIPQNPNGISDQTLTTLSFGYGVATTPIQLITAVSSVANGGNLMKPQIVKELVDDKGKVVNKYEPEIVRKPISKETSDKMLEILEGAVKGDAIEEDMVPGYRVGGKTGTTKKIVNGSYQSIYISSFVGVAPIEDPQIAVLVVVDEPDSAKGGYYGNLVAKPPAGELIKETLEYLNIKPTQTSGQEKPKEVIVPDVRNKTVEEAGKIILEEGLDYEMDAYYVETKDKIREQFPSPGTKVNRGSTVEIYINNRESKKEED</sequence>
<evidence type="ECO:0000256" key="3">
    <source>
        <dbReference type="ARBA" id="ARBA00023136"/>
    </source>
</evidence>
<dbReference type="GO" id="GO:0005886">
    <property type="term" value="C:plasma membrane"/>
    <property type="evidence" value="ECO:0007669"/>
    <property type="project" value="TreeGrafter"/>
</dbReference>
<dbReference type="InterPro" id="IPR050515">
    <property type="entry name" value="Beta-lactam/transpept"/>
</dbReference>
<dbReference type="Pfam" id="PF00905">
    <property type="entry name" value="Transpeptidase"/>
    <property type="match status" value="1"/>
</dbReference>
<proteinExistence type="inferred from homology"/>
<keyword evidence="6" id="KW-0328">Glycosyltransferase</keyword>
<dbReference type="Pfam" id="PF03717">
    <property type="entry name" value="PBP_dimer"/>
    <property type="match status" value="1"/>
</dbReference>
<keyword evidence="4" id="KW-1133">Transmembrane helix</keyword>
<keyword evidence="7" id="KW-1185">Reference proteome</keyword>
<dbReference type="GO" id="GO:0016757">
    <property type="term" value="F:glycosyltransferase activity"/>
    <property type="evidence" value="ECO:0007669"/>
    <property type="project" value="UniProtKB-KW"/>
</dbReference>
<dbReference type="SUPFAM" id="SSF54184">
    <property type="entry name" value="Penicillin-binding protein 2x (pbp-2x), c-terminal domain"/>
    <property type="match status" value="1"/>
</dbReference>
<dbReference type="PANTHER" id="PTHR30627:SF1">
    <property type="entry name" value="PEPTIDOGLYCAN D,D-TRANSPEPTIDASE FTSI"/>
    <property type="match status" value="1"/>
</dbReference>
<comment type="similarity">
    <text evidence="2">Belongs to the transpeptidase family.</text>
</comment>
<evidence type="ECO:0000256" key="1">
    <source>
        <dbReference type="ARBA" id="ARBA00004370"/>
    </source>
</evidence>
<dbReference type="eggNOG" id="COG0768">
    <property type="taxonomic scope" value="Bacteria"/>
</dbReference>
<reference evidence="6 7" key="1">
    <citation type="journal article" date="2012" name="PLoS ONE">
        <title>The purine-utilizing bacterium Clostridium acidurici 9a: a genome-guided metabolic reconsideration.</title>
        <authorList>
            <person name="Hartwich K."/>
            <person name="Poehlein A."/>
            <person name="Daniel R."/>
        </authorList>
    </citation>
    <scope>NUCLEOTIDE SEQUENCE [LARGE SCALE GENOMIC DNA]</scope>
    <source>
        <strain evidence="7">ATCC 7906 / DSM 604 / BCRC 14475 / CIP 104303 / KCTC 5404 / NCIMB 10678 / 9a</strain>
    </source>
</reference>
<dbReference type="InterPro" id="IPR005311">
    <property type="entry name" value="PBP_dimer"/>
</dbReference>
<dbReference type="InterPro" id="IPR036138">
    <property type="entry name" value="PBP_dimer_sf"/>
</dbReference>
<dbReference type="EMBL" id="CP003326">
    <property type="protein sequence ID" value="AFS78307.1"/>
    <property type="molecule type" value="Genomic_DNA"/>
</dbReference>
<dbReference type="RefSeq" id="WP_014967444.1">
    <property type="nucleotide sequence ID" value="NC_018664.1"/>
</dbReference>
<dbReference type="InterPro" id="IPR012338">
    <property type="entry name" value="Beta-lactam/transpept-like"/>
</dbReference>
<comment type="subcellular location">
    <subcellularLocation>
        <location evidence="1">Membrane</location>
    </subcellularLocation>
</comment>
<gene>
    <name evidence="6" type="primary">spoVD1</name>
    <name evidence="6" type="ordered locus">Curi_c12960</name>
</gene>